<dbReference type="EMBL" id="ML977500">
    <property type="protein sequence ID" value="KAF2132879.1"/>
    <property type="molecule type" value="Genomic_DNA"/>
</dbReference>
<evidence type="ECO:0000313" key="2">
    <source>
        <dbReference type="EMBL" id="KAF2132879.1"/>
    </source>
</evidence>
<evidence type="ECO:0008006" key="4">
    <source>
        <dbReference type="Google" id="ProtNLM"/>
    </source>
</evidence>
<protein>
    <recommendedName>
        <fullName evidence="4">CoA-dependent acyltransferase</fullName>
    </recommendedName>
</protein>
<accession>A0A6A6ALR4</accession>
<organism evidence="2 3">
    <name type="scientific">Dothidotthia symphoricarpi CBS 119687</name>
    <dbReference type="NCBI Taxonomy" id="1392245"/>
    <lineage>
        <taxon>Eukaryota</taxon>
        <taxon>Fungi</taxon>
        <taxon>Dikarya</taxon>
        <taxon>Ascomycota</taxon>
        <taxon>Pezizomycotina</taxon>
        <taxon>Dothideomycetes</taxon>
        <taxon>Pleosporomycetidae</taxon>
        <taxon>Pleosporales</taxon>
        <taxon>Dothidotthiaceae</taxon>
        <taxon>Dothidotthia</taxon>
    </lineage>
</organism>
<feature type="region of interest" description="Disordered" evidence="1">
    <location>
        <begin position="1"/>
        <end position="21"/>
    </location>
</feature>
<dbReference type="PANTHER" id="PTHR28037:SF1">
    <property type="entry name" value="ALCOHOL O-ACETYLTRANSFERASE 1-RELATED"/>
    <property type="match status" value="1"/>
</dbReference>
<evidence type="ECO:0000313" key="3">
    <source>
        <dbReference type="Proteomes" id="UP000799771"/>
    </source>
</evidence>
<dbReference type="AlphaFoldDB" id="A0A6A6ALR4"/>
<keyword evidence="3" id="KW-1185">Reference proteome</keyword>
<feature type="compositionally biased region" description="Low complexity" evidence="1">
    <location>
        <begin position="1"/>
        <end position="18"/>
    </location>
</feature>
<proteinExistence type="predicted"/>
<gene>
    <name evidence="2" type="ORF">P153DRAFT_393823</name>
</gene>
<dbReference type="GeneID" id="54411701"/>
<name>A0A6A6ALR4_9PLEO</name>
<reference evidence="2" key="1">
    <citation type="journal article" date="2020" name="Stud. Mycol.">
        <title>101 Dothideomycetes genomes: a test case for predicting lifestyles and emergence of pathogens.</title>
        <authorList>
            <person name="Haridas S."/>
            <person name="Albert R."/>
            <person name="Binder M."/>
            <person name="Bloem J."/>
            <person name="Labutti K."/>
            <person name="Salamov A."/>
            <person name="Andreopoulos B."/>
            <person name="Baker S."/>
            <person name="Barry K."/>
            <person name="Bills G."/>
            <person name="Bluhm B."/>
            <person name="Cannon C."/>
            <person name="Castanera R."/>
            <person name="Culley D."/>
            <person name="Daum C."/>
            <person name="Ezra D."/>
            <person name="Gonzalez J."/>
            <person name="Henrissat B."/>
            <person name="Kuo A."/>
            <person name="Liang C."/>
            <person name="Lipzen A."/>
            <person name="Lutzoni F."/>
            <person name="Magnuson J."/>
            <person name="Mondo S."/>
            <person name="Nolan M."/>
            <person name="Ohm R."/>
            <person name="Pangilinan J."/>
            <person name="Park H.-J."/>
            <person name="Ramirez L."/>
            <person name="Alfaro M."/>
            <person name="Sun H."/>
            <person name="Tritt A."/>
            <person name="Yoshinaga Y."/>
            <person name="Zwiers L.-H."/>
            <person name="Turgeon B."/>
            <person name="Goodwin S."/>
            <person name="Spatafora J."/>
            <person name="Crous P."/>
            <person name="Grigoriev I."/>
        </authorList>
    </citation>
    <scope>NUCLEOTIDE SEQUENCE</scope>
    <source>
        <strain evidence="2">CBS 119687</strain>
    </source>
</reference>
<sequence length="590" mass="64080">MAQKQTQQEQGQGQGQKQEQQHWLDKYANNAHTWQPSTDPTTGITSFERPLGLVESAFDIDGTHYGGRADMTGILTLHIAHSLSPQALRHRIALAWTNLTLHHVLLRSRMKPSSTTGALSPRKFVVDVPASPSEAVTRTSAQIVWLSDFYPVVDEQDLHHHALNVTRIIDPATCLAKLLVLPLVRLPDGTHSLRLLTVFAHQISDGLSAYTWFSDLLRILNTPARGIEEDIAACVRPERVYASLPPAQEDLYPKISGSRARQRWFWALVRVLRHVHKPLPPTFANPLFRATRLDAPPQLPQTYSKVFDYSAATRPPMAAAHITAALSPAASARLMALCRGARVSVGAGCFALAGLSMMSFQSPPPDAPPPSFAASFPLNPRAFFANPPAPNSCMLAFSDGILMPHLPASLPLETRFRIVARRANKELRVFQKRRNADDNAERGALHIHSPTRLLATGYVAQIERVAAKLSPAEQALRMPNPNPQGALPAATGAYGATCGVSSVGSTAGFFAAGAYELLDLGERDFAADYRGLKMGVRAREREFLVGSSTDADGIVGFGVSYDACAISRETAEEWAGRIGGLLEGRGGVKL</sequence>
<dbReference type="Gene3D" id="3.30.559.10">
    <property type="entry name" value="Chloramphenicol acetyltransferase-like domain"/>
    <property type="match status" value="1"/>
</dbReference>
<dbReference type="OrthoDB" id="3355480at2759"/>
<evidence type="ECO:0000256" key="1">
    <source>
        <dbReference type="SAM" id="MobiDB-lite"/>
    </source>
</evidence>
<dbReference type="InterPro" id="IPR052058">
    <property type="entry name" value="Alcohol_O-acetyltransferase"/>
</dbReference>
<dbReference type="RefSeq" id="XP_033527266.1">
    <property type="nucleotide sequence ID" value="XM_033671269.1"/>
</dbReference>
<dbReference type="InterPro" id="IPR023213">
    <property type="entry name" value="CAT-like_dom_sf"/>
</dbReference>
<dbReference type="Proteomes" id="UP000799771">
    <property type="component" value="Unassembled WGS sequence"/>
</dbReference>
<dbReference type="PANTHER" id="PTHR28037">
    <property type="entry name" value="ALCOHOL O-ACETYLTRANSFERASE 1-RELATED"/>
    <property type="match status" value="1"/>
</dbReference>